<dbReference type="PANTHER" id="PTHR16228">
    <property type="entry name" value="DIVALENT CATION TRANSPORTER SOLUTE CARRIER FAMILY 41"/>
    <property type="match status" value="1"/>
</dbReference>
<sequence>MYDKVHAVENGFVANGKVQKSDDWVKPKESKDIVDHHHETRLSFTLQAFFPFLLAGFGMVGAGILLDRASTWYFLSEVPEALILVPALLGLKGNLEMTLASRLSTMANLGQMDTREQQVMALISNLALVQTQAIGVSLAASFLAITTSFFDGYGFHWPRVVSLMLISISTASIASLILSTVMVLLAIIARKWKINPDNVSTPIAAMLGDITTLAFMILFGTVLTKNAESLFILQVILLVLFISSTVIWALAASKNPATLEVLKHGWYIVILAMLISSGGGYVLKMAMTKFSSLAVFQPVVNGVGGNLVAVQASKISTYLHRHGKPGVLPENKIMTYALPIRTFALKEEESIHALLLLLMSIPGHVIFLTVISLVELGDIYDWKFYIAYAIIGMLQVAILLYICQLSCRVMWRFKVNPDNNAIPLLTSLGDLIGTSLLFAMFIILNSISSEVISNLEEESPSSN</sequence>
<dbReference type="PANTHER" id="PTHR16228:SF21">
    <property type="entry name" value="SLC41A_MGTE INTEGRAL MEMBRANE DOMAIN-CONTAINING PROTEIN"/>
    <property type="match status" value="1"/>
</dbReference>
<evidence type="ECO:0000259" key="10">
    <source>
        <dbReference type="Pfam" id="PF01769"/>
    </source>
</evidence>
<feature type="domain" description="SLC41A/MgtE integral membrane" evidence="10">
    <location>
        <begin position="297"/>
        <end position="439"/>
    </location>
</feature>
<evidence type="ECO:0000313" key="14">
    <source>
        <dbReference type="WBParaSite" id="BXY_0021800.1"/>
    </source>
</evidence>
<feature type="transmembrane region" description="Helical" evidence="9">
    <location>
        <begin position="230"/>
        <end position="252"/>
    </location>
</feature>
<feature type="transmembrane region" description="Helical" evidence="9">
    <location>
        <begin position="162"/>
        <end position="189"/>
    </location>
</feature>
<dbReference type="Proteomes" id="UP000095284">
    <property type="component" value="Unplaced"/>
</dbReference>
<dbReference type="OrthoDB" id="5791097at2759"/>
<keyword evidence="8 9" id="KW-0472">Membrane</keyword>
<keyword evidence="4 9" id="KW-0812">Transmembrane</keyword>
<dbReference type="EMBL" id="CAJFCV020000004">
    <property type="protein sequence ID" value="CAG9115541.1"/>
    <property type="molecule type" value="Genomic_DNA"/>
</dbReference>
<dbReference type="WBParaSite" id="BXY_0021800.1">
    <property type="protein sequence ID" value="BXY_0021800.1"/>
    <property type="gene ID" value="BXY_0021800"/>
</dbReference>
<evidence type="ECO:0000256" key="3">
    <source>
        <dbReference type="ARBA" id="ARBA00022448"/>
    </source>
</evidence>
<dbReference type="FunFam" id="1.10.357.20:FF:000001">
    <property type="entry name" value="Solute carrier family 41 member 2"/>
    <property type="match status" value="1"/>
</dbReference>
<evidence type="ECO:0000256" key="9">
    <source>
        <dbReference type="SAM" id="Phobius"/>
    </source>
</evidence>
<keyword evidence="7" id="KW-0406">Ion transport</keyword>
<keyword evidence="3" id="KW-0813">Transport</keyword>
<keyword evidence="6 9" id="KW-1133">Transmembrane helix</keyword>
<evidence type="ECO:0000256" key="7">
    <source>
        <dbReference type="ARBA" id="ARBA00023065"/>
    </source>
</evidence>
<reference evidence="14" key="1">
    <citation type="submission" date="2016-11" db="UniProtKB">
        <authorList>
            <consortium name="WormBaseParasite"/>
        </authorList>
    </citation>
    <scope>IDENTIFICATION</scope>
</reference>
<evidence type="ECO:0000256" key="1">
    <source>
        <dbReference type="ARBA" id="ARBA00004141"/>
    </source>
</evidence>
<gene>
    <name evidence="11" type="ORF">BXYJ_LOCUS8921</name>
</gene>
<feature type="transmembrane region" description="Helical" evidence="9">
    <location>
        <begin position="424"/>
        <end position="444"/>
    </location>
</feature>
<dbReference type="GO" id="GO:0008324">
    <property type="term" value="F:monoatomic cation transmembrane transporter activity"/>
    <property type="evidence" value="ECO:0007669"/>
    <property type="project" value="InterPro"/>
</dbReference>
<evidence type="ECO:0000256" key="2">
    <source>
        <dbReference type="ARBA" id="ARBA00009749"/>
    </source>
</evidence>
<proteinExistence type="inferred from homology"/>
<comment type="similarity">
    <text evidence="2">Belongs to the SLC41A transporter family.</text>
</comment>
<dbReference type="InterPro" id="IPR036739">
    <property type="entry name" value="SLC41_membr_dom_sf"/>
</dbReference>
<dbReference type="InterPro" id="IPR045349">
    <property type="entry name" value="SLC41A1-3"/>
</dbReference>
<feature type="transmembrane region" description="Helical" evidence="9">
    <location>
        <begin position="351"/>
        <end position="373"/>
    </location>
</feature>
<feature type="transmembrane region" description="Helical" evidence="9">
    <location>
        <begin position="129"/>
        <end position="150"/>
    </location>
</feature>
<evidence type="ECO:0000313" key="13">
    <source>
        <dbReference type="Proteomes" id="UP000659654"/>
    </source>
</evidence>
<keyword evidence="13" id="KW-1185">Reference proteome</keyword>
<dbReference type="eggNOG" id="KOG3788">
    <property type="taxonomic scope" value="Eukaryota"/>
</dbReference>
<evidence type="ECO:0000256" key="6">
    <source>
        <dbReference type="ARBA" id="ARBA00022989"/>
    </source>
</evidence>
<evidence type="ECO:0000256" key="4">
    <source>
        <dbReference type="ARBA" id="ARBA00022692"/>
    </source>
</evidence>
<dbReference type="Proteomes" id="UP000582659">
    <property type="component" value="Unassembled WGS sequence"/>
</dbReference>
<evidence type="ECO:0000313" key="12">
    <source>
        <dbReference type="Proteomes" id="UP000095284"/>
    </source>
</evidence>
<comment type="subcellular location">
    <subcellularLocation>
        <location evidence="1">Membrane</location>
        <topology evidence="1">Multi-pass membrane protein</topology>
    </subcellularLocation>
</comment>
<dbReference type="GO" id="GO:0005886">
    <property type="term" value="C:plasma membrane"/>
    <property type="evidence" value="ECO:0007669"/>
    <property type="project" value="TreeGrafter"/>
</dbReference>
<feature type="transmembrane region" description="Helical" evidence="9">
    <location>
        <begin position="201"/>
        <end position="223"/>
    </location>
</feature>
<name>A0A1I7RHP0_BURXY</name>
<dbReference type="Gene3D" id="1.10.357.20">
    <property type="entry name" value="SLC41 divalent cation transporters, integral membrane domain"/>
    <property type="match status" value="2"/>
</dbReference>
<accession>A0A1I7RHP0</accession>
<evidence type="ECO:0000313" key="11">
    <source>
        <dbReference type="EMBL" id="CAD5226190.1"/>
    </source>
</evidence>
<evidence type="ECO:0000256" key="8">
    <source>
        <dbReference type="ARBA" id="ARBA00023136"/>
    </source>
</evidence>
<evidence type="ECO:0000256" key="5">
    <source>
        <dbReference type="ARBA" id="ARBA00022842"/>
    </source>
</evidence>
<protein>
    <submittedName>
        <fullName evidence="11">(pine wood nematode) hypothetical protein</fullName>
    </submittedName>
</protein>
<feature type="transmembrane region" description="Helical" evidence="9">
    <location>
        <begin position="264"/>
        <end position="283"/>
    </location>
</feature>
<dbReference type="InterPro" id="IPR006667">
    <property type="entry name" value="SLC41_membr_dom"/>
</dbReference>
<dbReference type="Proteomes" id="UP000659654">
    <property type="component" value="Unassembled WGS sequence"/>
</dbReference>
<dbReference type="Pfam" id="PF01769">
    <property type="entry name" value="MgtE"/>
    <property type="match status" value="2"/>
</dbReference>
<feature type="transmembrane region" description="Helical" evidence="9">
    <location>
        <begin position="48"/>
        <end position="66"/>
    </location>
</feature>
<dbReference type="SUPFAM" id="SSF161093">
    <property type="entry name" value="MgtE membrane domain-like"/>
    <property type="match status" value="2"/>
</dbReference>
<feature type="transmembrane region" description="Helical" evidence="9">
    <location>
        <begin position="385"/>
        <end position="403"/>
    </location>
</feature>
<dbReference type="EMBL" id="CAJFDI010000004">
    <property type="protein sequence ID" value="CAD5226190.1"/>
    <property type="molecule type" value="Genomic_DNA"/>
</dbReference>
<organism evidence="12 14">
    <name type="scientific">Bursaphelenchus xylophilus</name>
    <name type="common">Pinewood nematode worm</name>
    <name type="synonym">Aphelenchoides xylophilus</name>
    <dbReference type="NCBI Taxonomy" id="6326"/>
    <lineage>
        <taxon>Eukaryota</taxon>
        <taxon>Metazoa</taxon>
        <taxon>Ecdysozoa</taxon>
        <taxon>Nematoda</taxon>
        <taxon>Chromadorea</taxon>
        <taxon>Rhabditida</taxon>
        <taxon>Tylenchina</taxon>
        <taxon>Tylenchomorpha</taxon>
        <taxon>Aphelenchoidea</taxon>
        <taxon>Aphelenchoididae</taxon>
        <taxon>Bursaphelenchus</taxon>
    </lineage>
</organism>
<keyword evidence="5" id="KW-0460">Magnesium</keyword>
<feature type="domain" description="SLC41A/MgtE integral membrane" evidence="10">
    <location>
        <begin position="85"/>
        <end position="218"/>
    </location>
</feature>
<reference evidence="11" key="2">
    <citation type="submission" date="2020-09" db="EMBL/GenBank/DDBJ databases">
        <authorList>
            <person name="Kikuchi T."/>
        </authorList>
    </citation>
    <scope>NUCLEOTIDE SEQUENCE</scope>
    <source>
        <strain evidence="11">Ka4C1</strain>
    </source>
</reference>
<dbReference type="AlphaFoldDB" id="A0A1I7RHP0"/>